<dbReference type="Gene3D" id="3.40.50.300">
    <property type="entry name" value="P-loop containing nucleotide triphosphate hydrolases"/>
    <property type="match status" value="1"/>
</dbReference>
<dbReference type="PANTHER" id="PTHR24072">
    <property type="entry name" value="RHO FAMILY GTPASE"/>
    <property type="match status" value="1"/>
</dbReference>
<dbReference type="Pfam" id="PF00071">
    <property type="entry name" value="Ras"/>
    <property type="match status" value="1"/>
</dbReference>
<dbReference type="SUPFAM" id="SSF52540">
    <property type="entry name" value="P-loop containing nucleoside triphosphate hydrolases"/>
    <property type="match status" value="1"/>
</dbReference>
<dbReference type="InterPro" id="IPR027417">
    <property type="entry name" value="P-loop_NTPase"/>
</dbReference>
<dbReference type="InterPro" id="IPR005225">
    <property type="entry name" value="Small_GTP-bd"/>
</dbReference>
<dbReference type="AlphaFoldDB" id="K1RHD5"/>
<dbReference type="PRINTS" id="PR00449">
    <property type="entry name" value="RASTRNSFRMNG"/>
</dbReference>
<dbReference type="OrthoDB" id="25896at2759"/>
<reference evidence="3" key="1">
    <citation type="journal article" date="2012" name="Nature">
        <title>The oyster genome reveals stress adaptation and complexity of shell formation.</title>
        <authorList>
            <person name="Zhang G."/>
            <person name="Fang X."/>
            <person name="Guo X."/>
            <person name="Li L."/>
            <person name="Luo R."/>
            <person name="Xu F."/>
            <person name="Yang P."/>
            <person name="Zhang L."/>
            <person name="Wang X."/>
            <person name="Qi H."/>
            <person name="Xiong Z."/>
            <person name="Que H."/>
            <person name="Xie Y."/>
            <person name="Holland P.W."/>
            <person name="Paps J."/>
            <person name="Zhu Y."/>
            <person name="Wu F."/>
            <person name="Chen Y."/>
            <person name="Wang J."/>
            <person name="Peng C."/>
            <person name="Meng J."/>
            <person name="Yang L."/>
            <person name="Liu J."/>
            <person name="Wen B."/>
            <person name="Zhang N."/>
            <person name="Huang Z."/>
            <person name="Zhu Q."/>
            <person name="Feng Y."/>
            <person name="Mount A."/>
            <person name="Hedgecock D."/>
            <person name="Xu Z."/>
            <person name="Liu Y."/>
            <person name="Domazet-Loso T."/>
            <person name="Du Y."/>
            <person name="Sun X."/>
            <person name="Zhang S."/>
            <person name="Liu B."/>
            <person name="Cheng P."/>
            <person name="Jiang X."/>
            <person name="Li J."/>
            <person name="Fan D."/>
            <person name="Wang W."/>
            <person name="Fu W."/>
            <person name="Wang T."/>
            <person name="Wang B."/>
            <person name="Zhang J."/>
            <person name="Peng Z."/>
            <person name="Li Y."/>
            <person name="Li N."/>
            <person name="Wang J."/>
            <person name="Chen M."/>
            <person name="He Y."/>
            <person name="Tan F."/>
            <person name="Song X."/>
            <person name="Zheng Q."/>
            <person name="Huang R."/>
            <person name="Yang H."/>
            <person name="Du X."/>
            <person name="Chen L."/>
            <person name="Yang M."/>
            <person name="Gaffney P.M."/>
            <person name="Wang S."/>
            <person name="Luo L."/>
            <person name="She Z."/>
            <person name="Ming Y."/>
            <person name="Huang W."/>
            <person name="Zhang S."/>
            <person name="Huang B."/>
            <person name="Zhang Y."/>
            <person name="Qu T."/>
            <person name="Ni P."/>
            <person name="Miao G."/>
            <person name="Wang J."/>
            <person name="Wang Q."/>
            <person name="Steinberg C.E."/>
            <person name="Wang H."/>
            <person name="Li N."/>
            <person name="Qian L."/>
            <person name="Zhang G."/>
            <person name="Li Y."/>
            <person name="Yang H."/>
            <person name="Liu X."/>
            <person name="Wang J."/>
            <person name="Yin Y."/>
            <person name="Wang J."/>
        </authorList>
    </citation>
    <scope>NUCLEOTIDE SEQUENCE [LARGE SCALE GENOMIC DNA]</scope>
    <source>
        <strain evidence="3">05x7-T-G4-1.051#20</strain>
    </source>
</reference>
<dbReference type="SMART" id="SM00173">
    <property type="entry name" value="RAS"/>
    <property type="match status" value="1"/>
</dbReference>
<dbReference type="GO" id="GO:0007264">
    <property type="term" value="P:small GTPase-mediated signal transduction"/>
    <property type="evidence" value="ECO:0007669"/>
    <property type="project" value="InterPro"/>
</dbReference>
<dbReference type="EMBL" id="JH816363">
    <property type="protein sequence ID" value="EKC40915.1"/>
    <property type="molecule type" value="Genomic_DNA"/>
</dbReference>
<keyword evidence="2" id="KW-0342">GTP-binding</keyword>
<evidence type="ECO:0000256" key="2">
    <source>
        <dbReference type="ARBA" id="ARBA00023134"/>
    </source>
</evidence>
<dbReference type="GO" id="GO:0003924">
    <property type="term" value="F:GTPase activity"/>
    <property type="evidence" value="ECO:0007669"/>
    <property type="project" value="InterPro"/>
</dbReference>
<dbReference type="CDD" id="cd00157">
    <property type="entry name" value="Rho"/>
    <property type="match status" value="1"/>
</dbReference>
<dbReference type="GO" id="GO:0005525">
    <property type="term" value="F:GTP binding"/>
    <property type="evidence" value="ECO:0007669"/>
    <property type="project" value="UniProtKB-KW"/>
</dbReference>
<dbReference type="SMART" id="SM00174">
    <property type="entry name" value="RHO"/>
    <property type="match status" value="1"/>
</dbReference>
<dbReference type="InterPro" id="IPR001806">
    <property type="entry name" value="Small_GTPase"/>
</dbReference>
<dbReference type="PROSITE" id="PS51419">
    <property type="entry name" value="RAB"/>
    <property type="match status" value="1"/>
</dbReference>
<gene>
    <name evidence="3" type="ORF">CGI_10028634</name>
</gene>
<evidence type="ECO:0000313" key="3">
    <source>
        <dbReference type="EMBL" id="EKC40915.1"/>
    </source>
</evidence>
<dbReference type="PROSITE" id="PS51420">
    <property type="entry name" value="RHO"/>
    <property type="match status" value="1"/>
</dbReference>
<dbReference type="NCBIfam" id="TIGR00231">
    <property type="entry name" value="small_GTP"/>
    <property type="match status" value="1"/>
</dbReference>
<name>K1RHD5_MAGGI</name>
<protein>
    <submittedName>
        <fullName evidence="3">Rac-like GTP-binding protein 2</fullName>
    </submittedName>
</protein>
<accession>K1RHD5</accession>
<dbReference type="SMART" id="SM00175">
    <property type="entry name" value="RAB"/>
    <property type="match status" value="1"/>
</dbReference>
<organism evidence="3">
    <name type="scientific">Magallana gigas</name>
    <name type="common">Pacific oyster</name>
    <name type="synonym">Crassostrea gigas</name>
    <dbReference type="NCBI Taxonomy" id="29159"/>
    <lineage>
        <taxon>Eukaryota</taxon>
        <taxon>Metazoa</taxon>
        <taxon>Spiralia</taxon>
        <taxon>Lophotrochozoa</taxon>
        <taxon>Mollusca</taxon>
        <taxon>Bivalvia</taxon>
        <taxon>Autobranchia</taxon>
        <taxon>Pteriomorphia</taxon>
        <taxon>Ostreida</taxon>
        <taxon>Ostreoidea</taxon>
        <taxon>Ostreidae</taxon>
        <taxon>Magallana</taxon>
    </lineage>
</organism>
<dbReference type="KEGG" id="crg:105328476"/>
<evidence type="ECO:0000256" key="1">
    <source>
        <dbReference type="ARBA" id="ARBA00022741"/>
    </source>
</evidence>
<dbReference type="InParanoid" id="K1RHD5"/>
<proteinExistence type="predicted"/>
<dbReference type="InterPro" id="IPR003578">
    <property type="entry name" value="Small_GTPase_Rho"/>
</dbReference>
<keyword evidence="1" id="KW-0547">Nucleotide-binding</keyword>
<dbReference type="PROSITE" id="PS51421">
    <property type="entry name" value="RAS"/>
    <property type="match status" value="1"/>
</dbReference>
<dbReference type="HOGENOM" id="CLU_041217_21_3_1"/>
<sequence length="185" mass="19858">MVVAMQKSIQCAVVGDGFVGKSSLVQKFVNGKFDKTYIATLKDDYSAKVSTNGDVFRLNVSDIAGEHEDLSSIATSDIFIVCFSLVDDDSMDSVLNFWIPKIRAIAKHSPIILAGTQSDLRQGGQSGHIATAEGRALAKSIGADTYVECSAKSGSGVQETFQSAAMASIRYSKRKVNILKRVLGR</sequence>